<dbReference type="AlphaFoldDB" id="A0A1W9KSB0"/>
<proteinExistence type="predicted"/>
<evidence type="ECO:0000313" key="2">
    <source>
        <dbReference type="Proteomes" id="UP000192505"/>
    </source>
</evidence>
<organism evidence="1 2">
    <name type="scientific">Rhodoferax ferrireducens</name>
    <dbReference type="NCBI Taxonomy" id="192843"/>
    <lineage>
        <taxon>Bacteria</taxon>
        <taxon>Pseudomonadati</taxon>
        <taxon>Pseudomonadota</taxon>
        <taxon>Betaproteobacteria</taxon>
        <taxon>Burkholderiales</taxon>
        <taxon>Comamonadaceae</taxon>
        <taxon>Rhodoferax</taxon>
    </lineage>
</organism>
<gene>
    <name evidence="1" type="ORF">BWK72_13660</name>
</gene>
<accession>A0A1W9KSB0</accession>
<dbReference type="EMBL" id="MTEI01000009">
    <property type="protein sequence ID" value="OQW87261.1"/>
    <property type="molecule type" value="Genomic_DNA"/>
</dbReference>
<evidence type="ECO:0000313" key="1">
    <source>
        <dbReference type="EMBL" id="OQW87261.1"/>
    </source>
</evidence>
<dbReference type="Proteomes" id="UP000192505">
    <property type="component" value="Unassembled WGS sequence"/>
</dbReference>
<protein>
    <submittedName>
        <fullName evidence="1">Uncharacterized protein</fullName>
    </submittedName>
</protein>
<sequence length="70" mass="7760">MNAVIHPLAEISQRARHVLIQELGVTDAMRFLNQFQVGSGDYTVEREPLFKGETVKSIVAAIKAQRPDPA</sequence>
<name>A0A1W9KSB0_9BURK</name>
<reference evidence="1 2" key="1">
    <citation type="submission" date="2017-01" db="EMBL/GenBank/DDBJ databases">
        <title>Novel large sulfur bacteria in the metagenomes of groundwater-fed chemosynthetic microbial mats in the Lake Huron basin.</title>
        <authorList>
            <person name="Sharrar A.M."/>
            <person name="Flood B.E."/>
            <person name="Bailey J.V."/>
            <person name="Jones D.S."/>
            <person name="Biddanda B."/>
            <person name="Ruberg S.A."/>
            <person name="Marcus D.N."/>
            <person name="Dick G.J."/>
        </authorList>
    </citation>
    <scope>NUCLEOTIDE SEQUENCE [LARGE SCALE GENOMIC DNA]</scope>
    <source>
        <strain evidence="1">A7</strain>
    </source>
</reference>
<comment type="caution">
    <text evidence="1">The sequence shown here is derived from an EMBL/GenBank/DDBJ whole genome shotgun (WGS) entry which is preliminary data.</text>
</comment>